<accession>A7NIX0</accession>
<dbReference type="PANTHER" id="PTHR46417">
    <property type="entry name" value="TRNA (GUANINE-N(1)-)-METHYLTRANSFERASE"/>
    <property type="match status" value="1"/>
</dbReference>
<gene>
    <name evidence="15" type="primary">trmD</name>
    <name evidence="19" type="ordered locus">Rcas_1332</name>
</gene>
<evidence type="ECO:0000259" key="18">
    <source>
        <dbReference type="Pfam" id="PF01746"/>
    </source>
</evidence>
<dbReference type="AlphaFoldDB" id="A7NIX0"/>
<name>A7NIX0_ROSCS</name>
<dbReference type="Gene3D" id="3.40.1280.10">
    <property type="match status" value="1"/>
</dbReference>
<evidence type="ECO:0000256" key="9">
    <source>
        <dbReference type="ARBA" id="ARBA00022679"/>
    </source>
</evidence>
<dbReference type="GO" id="GO:0005829">
    <property type="term" value="C:cytosol"/>
    <property type="evidence" value="ECO:0007669"/>
    <property type="project" value="TreeGrafter"/>
</dbReference>
<proteinExistence type="inferred from homology"/>
<evidence type="ECO:0000256" key="6">
    <source>
        <dbReference type="ARBA" id="ARBA00014679"/>
    </source>
</evidence>
<dbReference type="HAMAP" id="MF_00605">
    <property type="entry name" value="TrmD"/>
    <property type="match status" value="1"/>
</dbReference>
<feature type="binding site" evidence="15">
    <location>
        <begin position="157"/>
        <end position="162"/>
    </location>
    <ligand>
        <name>S-adenosyl-L-methionine</name>
        <dbReference type="ChEBI" id="CHEBI:59789"/>
    </ligand>
</feature>
<organism evidence="19 20">
    <name type="scientific">Roseiflexus castenholzii (strain DSM 13941 / HLO8)</name>
    <dbReference type="NCBI Taxonomy" id="383372"/>
    <lineage>
        <taxon>Bacteria</taxon>
        <taxon>Bacillati</taxon>
        <taxon>Chloroflexota</taxon>
        <taxon>Chloroflexia</taxon>
        <taxon>Chloroflexales</taxon>
        <taxon>Roseiflexineae</taxon>
        <taxon>Roseiflexaceae</taxon>
        <taxon>Roseiflexus</taxon>
    </lineage>
</organism>
<evidence type="ECO:0000256" key="4">
    <source>
        <dbReference type="ARBA" id="ARBA00011738"/>
    </source>
</evidence>
<dbReference type="PANTHER" id="PTHR46417:SF1">
    <property type="entry name" value="TRNA (GUANINE-N(1)-)-METHYLTRANSFERASE"/>
    <property type="match status" value="1"/>
</dbReference>
<evidence type="ECO:0000256" key="17">
    <source>
        <dbReference type="SAM" id="MobiDB-lite"/>
    </source>
</evidence>
<dbReference type="EC" id="2.1.1.228" evidence="5 15"/>
<dbReference type="CDD" id="cd18080">
    <property type="entry name" value="TrmD-like"/>
    <property type="match status" value="1"/>
</dbReference>
<dbReference type="Proteomes" id="UP000000263">
    <property type="component" value="Chromosome"/>
</dbReference>
<protein>
    <recommendedName>
        <fullName evidence="6 15">tRNA (guanine-N(1)-)-methyltransferase</fullName>
        <ecNumber evidence="5 15">2.1.1.228</ecNumber>
    </recommendedName>
    <alternativeName>
        <fullName evidence="12 15">M1G-methyltransferase</fullName>
    </alternativeName>
    <alternativeName>
        <fullName evidence="13 15">tRNA [GM37] methyltransferase</fullName>
    </alternativeName>
</protein>
<comment type="similarity">
    <text evidence="3 15 16">Belongs to the RNA methyltransferase TrmD family.</text>
</comment>
<evidence type="ECO:0000313" key="20">
    <source>
        <dbReference type="Proteomes" id="UP000000263"/>
    </source>
</evidence>
<dbReference type="InterPro" id="IPR016009">
    <property type="entry name" value="tRNA_MeTrfase_TRMD/TRM10"/>
</dbReference>
<keyword evidence="20" id="KW-1185">Reference proteome</keyword>
<evidence type="ECO:0000256" key="14">
    <source>
        <dbReference type="ARBA" id="ARBA00047783"/>
    </source>
</evidence>
<evidence type="ECO:0000256" key="12">
    <source>
        <dbReference type="ARBA" id="ARBA00029736"/>
    </source>
</evidence>
<evidence type="ECO:0000256" key="3">
    <source>
        <dbReference type="ARBA" id="ARBA00007630"/>
    </source>
</evidence>
<dbReference type="NCBIfam" id="NF000648">
    <property type="entry name" value="PRK00026.1"/>
    <property type="match status" value="1"/>
</dbReference>
<evidence type="ECO:0000256" key="11">
    <source>
        <dbReference type="ARBA" id="ARBA00022694"/>
    </source>
</evidence>
<dbReference type="SUPFAM" id="SSF75217">
    <property type="entry name" value="alpha/beta knot"/>
    <property type="match status" value="1"/>
</dbReference>
<evidence type="ECO:0000256" key="1">
    <source>
        <dbReference type="ARBA" id="ARBA00002634"/>
    </source>
</evidence>
<keyword evidence="11 15" id="KW-0819">tRNA processing</keyword>
<dbReference type="KEGG" id="rca:Rcas_1332"/>
<feature type="compositionally biased region" description="Basic and acidic residues" evidence="17">
    <location>
        <begin position="275"/>
        <end position="298"/>
    </location>
</feature>
<dbReference type="InterPro" id="IPR029028">
    <property type="entry name" value="Alpha/beta_knot_MTases"/>
</dbReference>
<keyword evidence="10 15" id="KW-0949">S-adenosyl-L-methionine</keyword>
<evidence type="ECO:0000256" key="10">
    <source>
        <dbReference type="ARBA" id="ARBA00022691"/>
    </source>
</evidence>
<dbReference type="eggNOG" id="COG0336">
    <property type="taxonomic scope" value="Bacteria"/>
</dbReference>
<evidence type="ECO:0000256" key="16">
    <source>
        <dbReference type="RuleBase" id="RU003464"/>
    </source>
</evidence>
<evidence type="ECO:0000256" key="5">
    <source>
        <dbReference type="ARBA" id="ARBA00012807"/>
    </source>
</evidence>
<dbReference type="InterPro" id="IPR002649">
    <property type="entry name" value="tRNA_m1G_MeTrfase_TrmD"/>
</dbReference>
<dbReference type="Pfam" id="PF01746">
    <property type="entry name" value="tRNA_m1G_MT"/>
    <property type="match status" value="1"/>
</dbReference>
<feature type="binding site" evidence="15">
    <location>
        <position position="137"/>
    </location>
    <ligand>
        <name>S-adenosyl-L-methionine</name>
        <dbReference type="ChEBI" id="CHEBI:59789"/>
    </ligand>
</feature>
<evidence type="ECO:0000256" key="8">
    <source>
        <dbReference type="ARBA" id="ARBA00022603"/>
    </source>
</evidence>
<dbReference type="FunFam" id="1.10.1270.20:FF:000001">
    <property type="entry name" value="tRNA (guanine-N(1)-)-methyltransferase"/>
    <property type="match status" value="1"/>
</dbReference>
<comment type="subcellular location">
    <subcellularLocation>
        <location evidence="2 15 16">Cytoplasm</location>
    </subcellularLocation>
</comment>
<keyword evidence="9 15" id="KW-0808">Transferase</keyword>
<dbReference type="InterPro" id="IPR029026">
    <property type="entry name" value="tRNA_m1G_MTases_N"/>
</dbReference>
<dbReference type="InterPro" id="IPR023148">
    <property type="entry name" value="tRNA_m1G_MeTrfase_C_sf"/>
</dbReference>
<keyword evidence="8 15" id="KW-0489">Methyltransferase</keyword>
<comment type="subunit">
    <text evidence="4 15 16">Homodimer.</text>
</comment>
<dbReference type="EMBL" id="CP000804">
    <property type="protein sequence ID" value="ABU57428.1"/>
    <property type="molecule type" value="Genomic_DNA"/>
</dbReference>
<evidence type="ECO:0000313" key="19">
    <source>
        <dbReference type="EMBL" id="ABU57428.1"/>
    </source>
</evidence>
<dbReference type="NCBIfam" id="TIGR00088">
    <property type="entry name" value="trmD"/>
    <property type="match status" value="1"/>
</dbReference>
<evidence type="ECO:0000256" key="15">
    <source>
        <dbReference type="HAMAP-Rule" id="MF_00605"/>
    </source>
</evidence>
<comment type="catalytic activity">
    <reaction evidence="14 15 16">
        <text>guanosine(37) in tRNA + S-adenosyl-L-methionine = N(1)-methylguanosine(37) in tRNA + S-adenosyl-L-homocysteine + H(+)</text>
        <dbReference type="Rhea" id="RHEA:36899"/>
        <dbReference type="Rhea" id="RHEA-COMP:10145"/>
        <dbReference type="Rhea" id="RHEA-COMP:10147"/>
        <dbReference type="ChEBI" id="CHEBI:15378"/>
        <dbReference type="ChEBI" id="CHEBI:57856"/>
        <dbReference type="ChEBI" id="CHEBI:59789"/>
        <dbReference type="ChEBI" id="CHEBI:73542"/>
        <dbReference type="ChEBI" id="CHEBI:74269"/>
        <dbReference type="EC" id="2.1.1.228"/>
    </reaction>
</comment>
<comment type="function">
    <text evidence="1 15 16">Specifically methylates guanosine-37 in various tRNAs.</text>
</comment>
<dbReference type="GO" id="GO:0052906">
    <property type="term" value="F:tRNA (guanine(37)-N1)-methyltransferase activity"/>
    <property type="evidence" value="ECO:0007669"/>
    <property type="project" value="UniProtKB-UniRule"/>
</dbReference>
<feature type="region of interest" description="Disordered" evidence="17">
    <location>
        <begin position="274"/>
        <end position="298"/>
    </location>
</feature>
<dbReference type="Gene3D" id="1.10.1270.20">
    <property type="entry name" value="tRNA(m1g37)methyltransferase, domain 2"/>
    <property type="match status" value="1"/>
</dbReference>
<reference evidence="19 20" key="1">
    <citation type="submission" date="2007-08" db="EMBL/GenBank/DDBJ databases">
        <title>Complete sequence of Roseiflexus castenholzii DSM 13941.</title>
        <authorList>
            <consortium name="US DOE Joint Genome Institute"/>
            <person name="Copeland A."/>
            <person name="Lucas S."/>
            <person name="Lapidus A."/>
            <person name="Barry K."/>
            <person name="Glavina del Rio T."/>
            <person name="Dalin E."/>
            <person name="Tice H."/>
            <person name="Pitluck S."/>
            <person name="Thompson L.S."/>
            <person name="Brettin T."/>
            <person name="Bruce D."/>
            <person name="Detter J.C."/>
            <person name="Han C."/>
            <person name="Tapia R."/>
            <person name="Schmutz J."/>
            <person name="Larimer F."/>
            <person name="Land M."/>
            <person name="Hauser L."/>
            <person name="Kyrpides N."/>
            <person name="Mikhailova N."/>
            <person name="Bryant D.A."/>
            <person name="Hanada S."/>
            <person name="Tsukatani Y."/>
            <person name="Richardson P."/>
        </authorList>
    </citation>
    <scope>NUCLEOTIDE SEQUENCE [LARGE SCALE GENOMIC DNA]</scope>
    <source>
        <strain evidence="20">DSM 13941 / HLO8</strain>
    </source>
</reference>
<evidence type="ECO:0000256" key="2">
    <source>
        <dbReference type="ARBA" id="ARBA00004496"/>
    </source>
</evidence>
<keyword evidence="7 15" id="KW-0963">Cytoplasm</keyword>
<dbReference type="HOGENOM" id="CLU_047363_0_1_0"/>
<evidence type="ECO:0000256" key="13">
    <source>
        <dbReference type="ARBA" id="ARBA00033392"/>
    </source>
</evidence>
<evidence type="ECO:0000256" key="7">
    <source>
        <dbReference type="ARBA" id="ARBA00022490"/>
    </source>
</evidence>
<sequence length="298" mass="32491">MSPHRRAEADGLCYNAAMRFDVLTLFPGMFTGPLSESILKRAIQAGRISVVLHDIRAYATDRHRTTDDAPYGGGAGMVMKPEPLAACIRAVLAMTDNDTGESAPKPPVILMTPDGEPFTQRIAAELATCPRLVLVCGRYEGVDERVRAALIDRELSIGDYVLTGGELAAMVVIDAVARLVPGVIDAESAAEESFSDGLLEYPQYTRPAVWEGREVPPVLVSGHHGEVAQWRRRERLRRTLERRPDLLARAVLTDADRAYLRTLGWRVPVAGGADDSTRIATDRDGADDSTRIATDRDG</sequence>
<dbReference type="FunFam" id="3.40.1280.10:FF:000001">
    <property type="entry name" value="tRNA (guanine-N(1)-)-methyltransferase"/>
    <property type="match status" value="1"/>
</dbReference>
<dbReference type="GO" id="GO:0002939">
    <property type="term" value="P:tRNA N1-guanine methylation"/>
    <property type="evidence" value="ECO:0007669"/>
    <property type="project" value="TreeGrafter"/>
</dbReference>
<dbReference type="STRING" id="383372.Rcas_1332"/>
<feature type="domain" description="tRNA methyltransferase TRMD/TRM10-type" evidence="18">
    <location>
        <begin position="18"/>
        <end position="248"/>
    </location>
</feature>